<dbReference type="SMART" id="SM01152">
    <property type="entry name" value="DUF167"/>
    <property type="match status" value="1"/>
</dbReference>
<evidence type="ECO:0000313" key="4">
    <source>
        <dbReference type="Proteomes" id="UP000306441"/>
    </source>
</evidence>
<dbReference type="NCBIfam" id="TIGR00251">
    <property type="entry name" value="DUF167 family protein"/>
    <property type="match status" value="1"/>
</dbReference>
<dbReference type="NCBIfam" id="NF002348">
    <property type="entry name" value="PRK01310.1"/>
    <property type="match status" value="1"/>
</dbReference>
<comment type="similarity">
    <text evidence="1 2">Belongs to the UPF0235 family.</text>
</comment>
<dbReference type="Gene3D" id="3.30.1200.10">
    <property type="entry name" value="YggU-like"/>
    <property type="match status" value="1"/>
</dbReference>
<organism evidence="3 4">
    <name type="scientific">Ollibium composti</name>
    <dbReference type="NCBI Taxonomy" id="2675109"/>
    <lineage>
        <taxon>Bacteria</taxon>
        <taxon>Pseudomonadati</taxon>
        <taxon>Pseudomonadota</taxon>
        <taxon>Alphaproteobacteria</taxon>
        <taxon>Hyphomicrobiales</taxon>
        <taxon>Phyllobacteriaceae</taxon>
        <taxon>Ollibium</taxon>
    </lineage>
</organism>
<sequence length="104" mass="10596">MSGPVRPRDDGIDVFVRLTPKSSTDALEGAAEAADGSTHLKVRVRAVPEKGAANAALEKLLAKALGVPLSTVKVVTGGTSRLKTVRITGDAATLAHAVGRLTLG</sequence>
<dbReference type="PANTHER" id="PTHR13420">
    <property type="entry name" value="UPF0235 PROTEIN C15ORF40"/>
    <property type="match status" value="1"/>
</dbReference>
<evidence type="ECO:0000256" key="2">
    <source>
        <dbReference type="HAMAP-Rule" id="MF_00634"/>
    </source>
</evidence>
<comment type="caution">
    <text evidence="3">The sequence shown here is derived from an EMBL/GenBank/DDBJ whole genome shotgun (WGS) entry which is preliminary data.</text>
</comment>
<dbReference type="HAMAP" id="MF_00634">
    <property type="entry name" value="UPF0235"/>
    <property type="match status" value="1"/>
</dbReference>
<evidence type="ECO:0000256" key="1">
    <source>
        <dbReference type="ARBA" id="ARBA00010364"/>
    </source>
</evidence>
<dbReference type="SUPFAM" id="SSF69786">
    <property type="entry name" value="YggU-like"/>
    <property type="match status" value="1"/>
</dbReference>
<name>A0ABY2Q7K6_9HYPH</name>
<protein>
    <recommendedName>
        <fullName evidence="2">UPF0235 protein E6C48_10905</fullName>
    </recommendedName>
</protein>
<accession>A0ABY2Q7K6</accession>
<proteinExistence type="inferred from homology"/>
<dbReference type="Proteomes" id="UP000306441">
    <property type="component" value="Unassembled WGS sequence"/>
</dbReference>
<dbReference type="InterPro" id="IPR036591">
    <property type="entry name" value="YggU-like_sf"/>
</dbReference>
<dbReference type="RefSeq" id="WP_136357033.1">
    <property type="nucleotide sequence ID" value="NZ_SSNY01000005.1"/>
</dbReference>
<keyword evidence="4" id="KW-1185">Reference proteome</keyword>
<dbReference type="Pfam" id="PF02594">
    <property type="entry name" value="DUF167"/>
    <property type="match status" value="1"/>
</dbReference>
<dbReference type="EMBL" id="SSNY01000005">
    <property type="protein sequence ID" value="THF57508.1"/>
    <property type="molecule type" value="Genomic_DNA"/>
</dbReference>
<reference evidence="3 4" key="1">
    <citation type="submission" date="2019-04" db="EMBL/GenBank/DDBJ databases">
        <title>Mesorhizobium composti sp. nov., isolated from compost.</title>
        <authorList>
            <person name="Lin S.-Y."/>
            <person name="Hameed A."/>
            <person name="Hsieh Y.-T."/>
            <person name="Young C.-C."/>
        </authorList>
    </citation>
    <scope>NUCLEOTIDE SEQUENCE [LARGE SCALE GENOMIC DNA]</scope>
    <source>
        <strain evidence="3 4">CC-YTH430</strain>
    </source>
</reference>
<gene>
    <name evidence="3" type="ORF">E6C48_10905</name>
</gene>
<dbReference type="PANTHER" id="PTHR13420:SF7">
    <property type="entry name" value="UPF0235 PROTEIN C15ORF40"/>
    <property type="match status" value="1"/>
</dbReference>
<dbReference type="InterPro" id="IPR003746">
    <property type="entry name" value="DUF167"/>
</dbReference>
<evidence type="ECO:0000313" key="3">
    <source>
        <dbReference type="EMBL" id="THF57508.1"/>
    </source>
</evidence>